<dbReference type="PIRSF" id="PIRSF002741">
    <property type="entry name" value="MppA"/>
    <property type="match status" value="1"/>
</dbReference>
<dbReference type="GO" id="GO:0015833">
    <property type="term" value="P:peptide transport"/>
    <property type="evidence" value="ECO:0007669"/>
    <property type="project" value="TreeGrafter"/>
</dbReference>
<evidence type="ECO:0000313" key="6">
    <source>
        <dbReference type="EMBL" id="GHD40819.1"/>
    </source>
</evidence>
<protein>
    <submittedName>
        <fullName evidence="6">ABC transporter substrate-binding protein</fullName>
    </submittedName>
</protein>
<feature type="signal peptide" evidence="4">
    <location>
        <begin position="1"/>
        <end position="24"/>
    </location>
</feature>
<dbReference type="GO" id="GO:0043190">
    <property type="term" value="C:ATP-binding cassette (ABC) transporter complex"/>
    <property type="evidence" value="ECO:0007669"/>
    <property type="project" value="InterPro"/>
</dbReference>
<keyword evidence="3 4" id="KW-0732">Signal</keyword>
<dbReference type="RefSeq" id="WP_189987269.1">
    <property type="nucleotide sequence ID" value="NZ_BMZS01000001.1"/>
</dbReference>
<keyword evidence="7" id="KW-1185">Reference proteome</keyword>
<dbReference type="AlphaFoldDB" id="A0A918XN24"/>
<evidence type="ECO:0000256" key="4">
    <source>
        <dbReference type="SAM" id="SignalP"/>
    </source>
</evidence>
<gene>
    <name evidence="6" type="ORF">GCM10017083_04460</name>
</gene>
<name>A0A918XN24_9PROT</name>
<comment type="subcellular location">
    <subcellularLocation>
        <location evidence="1">Periplasm</location>
    </subcellularLocation>
</comment>
<dbReference type="CDD" id="cd08515">
    <property type="entry name" value="PBP2_NikA_DppA_OppA_like_10"/>
    <property type="match status" value="1"/>
</dbReference>
<dbReference type="EMBL" id="BMZS01000001">
    <property type="protein sequence ID" value="GHD40819.1"/>
    <property type="molecule type" value="Genomic_DNA"/>
</dbReference>
<dbReference type="InterPro" id="IPR000914">
    <property type="entry name" value="SBP_5_dom"/>
</dbReference>
<dbReference type="PANTHER" id="PTHR30290:SF38">
    <property type="entry name" value="D,D-DIPEPTIDE-BINDING PERIPLASMIC PROTEIN DDPA-RELATED"/>
    <property type="match status" value="1"/>
</dbReference>
<dbReference type="Pfam" id="PF00496">
    <property type="entry name" value="SBP_bac_5"/>
    <property type="match status" value="1"/>
</dbReference>
<evidence type="ECO:0000259" key="5">
    <source>
        <dbReference type="Pfam" id="PF00496"/>
    </source>
</evidence>
<dbReference type="InterPro" id="IPR030678">
    <property type="entry name" value="Peptide/Ni-bd"/>
</dbReference>
<dbReference type="InterPro" id="IPR023765">
    <property type="entry name" value="SBP_5_CS"/>
</dbReference>
<dbReference type="Gene3D" id="3.40.190.10">
    <property type="entry name" value="Periplasmic binding protein-like II"/>
    <property type="match status" value="1"/>
</dbReference>
<dbReference type="InterPro" id="IPR039424">
    <property type="entry name" value="SBP_5"/>
</dbReference>
<dbReference type="Gene3D" id="3.10.105.10">
    <property type="entry name" value="Dipeptide-binding Protein, Domain 3"/>
    <property type="match status" value="1"/>
</dbReference>
<dbReference type="GO" id="GO:1904680">
    <property type="term" value="F:peptide transmembrane transporter activity"/>
    <property type="evidence" value="ECO:0007669"/>
    <property type="project" value="TreeGrafter"/>
</dbReference>
<proteinExistence type="inferred from homology"/>
<accession>A0A918XN24</accession>
<evidence type="ECO:0000256" key="3">
    <source>
        <dbReference type="ARBA" id="ARBA00022729"/>
    </source>
</evidence>
<dbReference type="SUPFAM" id="SSF53850">
    <property type="entry name" value="Periplasmic binding protein-like II"/>
    <property type="match status" value="1"/>
</dbReference>
<evidence type="ECO:0000313" key="7">
    <source>
        <dbReference type="Proteomes" id="UP000630353"/>
    </source>
</evidence>
<organism evidence="6 7">
    <name type="scientific">Thalassobaculum fulvum</name>
    <dbReference type="NCBI Taxonomy" id="1633335"/>
    <lineage>
        <taxon>Bacteria</taxon>
        <taxon>Pseudomonadati</taxon>
        <taxon>Pseudomonadota</taxon>
        <taxon>Alphaproteobacteria</taxon>
        <taxon>Rhodospirillales</taxon>
        <taxon>Thalassobaculaceae</taxon>
        <taxon>Thalassobaculum</taxon>
    </lineage>
</organism>
<evidence type="ECO:0000256" key="1">
    <source>
        <dbReference type="ARBA" id="ARBA00004418"/>
    </source>
</evidence>
<dbReference type="Proteomes" id="UP000630353">
    <property type="component" value="Unassembled WGS sequence"/>
</dbReference>
<dbReference type="PANTHER" id="PTHR30290">
    <property type="entry name" value="PERIPLASMIC BINDING COMPONENT OF ABC TRANSPORTER"/>
    <property type="match status" value="1"/>
</dbReference>
<comment type="similarity">
    <text evidence="2">Belongs to the bacterial solute-binding protein 5 family.</text>
</comment>
<comment type="caution">
    <text evidence="6">The sequence shown here is derived from an EMBL/GenBank/DDBJ whole genome shotgun (WGS) entry which is preliminary data.</text>
</comment>
<sequence>MGLALLAAVSAAGASTLAPTSAFASKANDTLNIAWEREQPTLDYYFQNSREGIIINRHVWDCLLWLDPKSGEFKGLLAKSYKIVDDRTFEFEIREGVKFHDGTTLTADDVVGTIQFLTKPDTGKMQNQPVAWIDRAEKTGPNSVRIYAKDTTPLALLYLSADIPIYPMAYYDKVGPEGMGVKPIGTGPYKVTEVEPGKRIVFEKNADYFKGSPKGQPKIGKIVQRTIPDVNTQIVELASGNLDWIFKVPADQAEKLETLPNITVKPASTMRIGYLTFDAAGRSGENPFQKLEVRQAVAHAIDRQAIADNIVRGGSTVVHSACYPEQFGCTQDVAKYDYDPKKAKELLAKAGYPDGFKTDIYAYRDRNYLEPMIGYLSAIGIRTDLHFGKYAATRDAIRSSKVPFAFMTWGSGSVPDVDAITTVFFGGGPDDTSMDADVQKWLAEGASTMDEQVRKTAYAKALSKIADQAYWLPLFTYPTNYAMTKDLDWTPTADEIPRFFTASWQ</sequence>
<reference evidence="6" key="2">
    <citation type="submission" date="2020-09" db="EMBL/GenBank/DDBJ databases">
        <authorList>
            <person name="Sun Q."/>
            <person name="Kim S."/>
        </authorList>
    </citation>
    <scope>NUCLEOTIDE SEQUENCE</scope>
    <source>
        <strain evidence="6">KCTC 42651</strain>
    </source>
</reference>
<dbReference type="GO" id="GO:0030288">
    <property type="term" value="C:outer membrane-bounded periplasmic space"/>
    <property type="evidence" value="ECO:0007669"/>
    <property type="project" value="UniProtKB-ARBA"/>
</dbReference>
<evidence type="ECO:0000256" key="2">
    <source>
        <dbReference type="ARBA" id="ARBA00005695"/>
    </source>
</evidence>
<reference evidence="6" key="1">
    <citation type="journal article" date="2014" name="Int. J. Syst. Evol. Microbiol.">
        <title>Complete genome sequence of Corynebacterium casei LMG S-19264T (=DSM 44701T), isolated from a smear-ripened cheese.</title>
        <authorList>
            <consortium name="US DOE Joint Genome Institute (JGI-PGF)"/>
            <person name="Walter F."/>
            <person name="Albersmeier A."/>
            <person name="Kalinowski J."/>
            <person name="Ruckert C."/>
        </authorList>
    </citation>
    <scope>NUCLEOTIDE SEQUENCE</scope>
    <source>
        <strain evidence="6">KCTC 42651</strain>
    </source>
</reference>
<dbReference type="PROSITE" id="PS01040">
    <property type="entry name" value="SBP_BACTERIAL_5"/>
    <property type="match status" value="1"/>
</dbReference>
<feature type="domain" description="Solute-binding protein family 5" evidence="5">
    <location>
        <begin position="73"/>
        <end position="428"/>
    </location>
</feature>
<feature type="chain" id="PRO_5037847330" evidence="4">
    <location>
        <begin position="25"/>
        <end position="505"/>
    </location>
</feature>